<keyword evidence="7" id="KW-1185">Reference proteome</keyword>
<evidence type="ECO:0000256" key="3">
    <source>
        <dbReference type="ARBA" id="ARBA00023002"/>
    </source>
</evidence>
<dbReference type="PANTHER" id="PTHR10851:SF0">
    <property type="entry name" value="PYRIDOXINE-5'-PHOSPHATE OXIDASE"/>
    <property type="match status" value="1"/>
</dbReference>
<keyword evidence="2 4" id="KW-0288">FMN</keyword>
<dbReference type="EMBL" id="CP000910">
    <property type="protein sequence ID" value="ABY22532.1"/>
    <property type="molecule type" value="Genomic_DNA"/>
</dbReference>
<dbReference type="GO" id="GO:0010181">
    <property type="term" value="F:FMN binding"/>
    <property type="evidence" value="ECO:0007669"/>
    <property type="project" value="InterPro"/>
</dbReference>
<dbReference type="EC" id="1.4.3.5" evidence="6"/>
<sequence length="183" mass="20929">MSEELRQKLRALPDFPDELPEFDVEAAAAAPEQLFIDWLNLAMEKGLRQPHAFSLATATSDGTPSARMLILKGLDADGWLFASAKTSRKGEELSSNPQAAMNFSWLELGRQVRLVGTVVELSVQESARDWQERPQSDGSANPVWQLYALQPLEVEFWQARHDRHHRRLFYRRANPNDTWRKVT</sequence>
<proteinExistence type="predicted"/>
<keyword evidence="3 6" id="KW-0560">Oxidoreductase</keyword>
<dbReference type="PIRSF" id="PIRSF000190">
    <property type="entry name" value="Pyd_amn-ph_oxd"/>
    <property type="match status" value="1"/>
</dbReference>
<dbReference type="RefSeq" id="WP_012244229.1">
    <property type="nucleotide sequence ID" value="NC_010168.1"/>
</dbReference>
<evidence type="ECO:0000256" key="2">
    <source>
        <dbReference type="ARBA" id="ARBA00022643"/>
    </source>
</evidence>
<gene>
    <name evidence="6" type="ordered locus">RSal33209_0785</name>
</gene>
<dbReference type="Pfam" id="PF01243">
    <property type="entry name" value="PNPOx_N"/>
    <property type="match status" value="1"/>
</dbReference>
<feature type="binding site" evidence="4">
    <location>
        <position position="88"/>
    </location>
    <ligand>
        <name>FMN</name>
        <dbReference type="ChEBI" id="CHEBI:58210"/>
    </ligand>
</feature>
<keyword evidence="1" id="KW-0285">Flavoprotein</keyword>
<feature type="binding site" evidence="4">
    <location>
        <position position="89"/>
    </location>
    <ligand>
        <name>FMN</name>
        <dbReference type="ChEBI" id="CHEBI:58210"/>
    </ligand>
</feature>
<protein>
    <submittedName>
        <fullName evidence="6">Pyridoxamine 5'-phosphate oxidase</fullName>
        <ecNumber evidence="6">1.4.3.5</ecNumber>
    </submittedName>
</protein>
<dbReference type="SMR" id="A9WQ92"/>
<accession>A9WQ92</accession>
<dbReference type="STRING" id="288705.RSal33209_0785"/>
<feature type="binding site" evidence="4">
    <location>
        <begin position="67"/>
        <end position="72"/>
    </location>
    <ligand>
        <name>FMN</name>
        <dbReference type="ChEBI" id="CHEBI:58210"/>
    </ligand>
</feature>
<dbReference type="AlphaFoldDB" id="A9WQ92"/>
<feature type="domain" description="Pyridoxamine 5'-phosphate oxidase N-terminal" evidence="5">
    <location>
        <begin position="42"/>
        <end position="157"/>
    </location>
</feature>
<dbReference type="Proteomes" id="UP000002007">
    <property type="component" value="Chromosome"/>
</dbReference>
<evidence type="ECO:0000259" key="5">
    <source>
        <dbReference type="Pfam" id="PF01243"/>
    </source>
</evidence>
<evidence type="ECO:0000313" key="6">
    <source>
        <dbReference type="EMBL" id="ABY22532.1"/>
    </source>
</evidence>
<dbReference type="KEGG" id="rsa:RSal33209_0785"/>
<comment type="cofactor">
    <cofactor evidence="4">
        <name>FMN</name>
        <dbReference type="ChEBI" id="CHEBI:58210"/>
    </cofactor>
    <text evidence="4">Binds 1 FMN per subunit.</text>
</comment>
<dbReference type="HOGENOM" id="CLU_032263_2_3_11"/>
<feature type="binding site" evidence="4">
    <location>
        <position position="111"/>
    </location>
    <ligand>
        <name>FMN</name>
        <dbReference type="ChEBI" id="CHEBI:58210"/>
    </ligand>
</feature>
<dbReference type="eggNOG" id="COG0259">
    <property type="taxonomic scope" value="Bacteria"/>
</dbReference>
<reference evidence="7" key="1">
    <citation type="journal article" date="2008" name="J. Bacteriol.">
        <title>Genome sequence of the fish pathogen Renibacterium salmoninarum suggests reductive evolution away from an environmental Arthrobacter ancestor.</title>
        <authorList>
            <person name="Wiens G.D."/>
            <person name="Rockey D.D."/>
            <person name="Wu Z."/>
            <person name="Chang J."/>
            <person name="Levy R."/>
            <person name="Crane S."/>
            <person name="Chen D.S."/>
            <person name="Capri G.R."/>
            <person name="Burnett J.R."/>
            <person name="Sudheesh P.S."/>
            <person name="Schipma M.J."/>
            <person name="Burd H."/>
            <person name="Bhattacharyya A."/>
            <person name="Rhodes L.D."/>
            <person name="Kaul R."/>
            <person name="Strom M.S."/>
        </authorList>
    </citation>
    <scope>NUCLEOTIDE SEQUENCE [LARGE SCALE GENOMIC DNA]</scope>
    <source>
        <strain evidence="7">ATCC 33209 / DSM 20767 / JCM 11484 / NBRC 15589 / NCIMB 2235</strain>
    </source>
</reference>
<dbReference type="Gene3D" id="2.30.110.10">
    <property type="entry name" value="Electron Transport, Fmn-binding Protein, Chain A"/>
    <property type="match status" value="2"/>
</dbReference>
<evidence type="ECO:0000313" key="7">
    <source>
        <dbReference type="Proteomes" id="UP000002007"/>
    </source>
</evidence>
<dbReference type="InterPro" id="IPR000659">
    <property type="entry name" value="Pyridox_Oxase"/>
</dbReference>
<evidence type="ECO:0000256" key="4">
    <source>
        <dbReference type="PIRSR" id="PIRSR000190-2"/>
    </source>
</evidence>
<dbReference type="SUPFAM" id="SSF50475">
    <property type="entry name" value="FMN-binding split barrel"/>
    <property type="match status" value="1"/>
</dbReference>
<organism evidence="6 7">
    <name type="scientific">Renibacterium salmoninarum (strain ATCC 33209 / DSM 20767 / JCM 11484 / NBRC 15589 / NCIMB 2235)</name>
    <dbReference type="NCBI Taxonomy" id="288705"/>
    <lineage>
        <taxon>Bacteria</taxon>
        <taxon>Bacillati</taxon>
        <taxon>Actinomycetota</taxon>
        <taxon>Actinomycetes</taxon>
        <taxon>Micrococcales</taxon>
        <taxon>Micrococcaceae</taxon>
        <taxon>Renibacterium</taxon>
    </lineage>
</organism>
<dbReference type="PANTHER" id="PTHR10851">
    <property type="entry name" value="PYRIDOXINE-5-PHOSPHATE OXIDASE"/>
    <property type="match status" value="1"/>
</dbReference>
<evidence type="ECO:0000256" key="1">
    <source>
        <dbReference type="ARBA" id="ARBA00022630"/>
    </source>
</evidence>
<dbReference type="InterPro" id="IPR012349">
    <property type="entry name" value="Split_barrel_FMN-bd"/>
</dbReference>
<dbReference type="GO" id="GO:0004733">
    <property type="term" value="F:pyridoxamine phosphate oxidase activity"/>
    <property type="evidence" value="ECO:0007669"/>
    <property type="project" value="UniProtKB-EC"/>
</dbReference>
<dbReference type="InterPro" id="IPR011576">
    <property type="entry name" value="Pyridox_Oxase_N"/>
</dbReference>
<name>A9WQ92_RENSM</name>
<dbReference type="GO" id="GO:0008615">
    <property type="term" value="P:pyridoxine biosynthetic process"/>
    <property type="evidence" value="ECO:0007669"/>
    <property type="project" value="InterPro"/>
</dbReference>